<comment type="caution">
    <text evidence="2">The sequence shown here is derived from an EMBL/GenBank/DDBJ whole genome shotgun (WGS) entry which is preliminary data.</text>
</comment>
<name>A0A9J6QWY1_9FIRM</name>
<dbReference type="RefSeq" id="WP_253019573.1">
    <property type="nucleotide sequence ID" value="NZ_JAOSHN010000007.1"/>
</dbReference>
<protein>
    <submittedName>
        <fullName evidence="2">DNA-protecting protein DprA</fullName>
    </submittedName>
</protein>
<organism evidence="2 3">
    <name type="scientific">Hominibacterium faecale</name>
    <dbReference type="NCBI Taxonomy" id="2839743"/>
    <lineage>
        <taxon>Bacteria</taxon>
        <taxon>Bacillati</taxon>
        <taxon>Bacillota</taxon>
        <taxon>Clostridia</taxon>
        <taxon>Peptostreptococcales</taxon>
        <taxon>Anaerovoracaceae</taxon>
        <taxon>Hominibacterium</taxon>
    </lineage>
</organism>
<evidence type="ECO:0000313" key="3">
    <source>
        <dbReference type="Proteomes" id="UP001065549"/>
    </source>
</evidence>
<sequence>MDEQTRKDLIDQLYFGREAAQYLGVTMQRLEELVGDGQLSPVKRSPGEMIFLRDDLDGCRTHRPKPKKKIIHKEEIDLRQPHLQKAVNYFALRCFCQGSDQIAEPIFLRAVEKTHLTRPIEEIGAVLANALDISEEAIIMKGRQIRQSFKTLERDDLVIDRDAEEYPRLMRSKENAPAYLFLRGDAGLLKETIVAMRDRNHLGTEISEKAARLARALENAGVVTASAGRTEGERAVLEHGHRPILAAGTPLPDEAMQRQDELLGQVGERGLIVSILPPPLSESGTTDPAAAETILSALSLAALDLESDRTDGEMVSRLQEYLIQAVKKNMIDTSGKRARIFSKGIRAEYVYNIK</sequence>
<dbReference type="Pfam" id="PF02481">
    <property type="entry name" value="DNA_processg_A"/>
    <property type="match status" value="1"/>
</dbReference>
<accession>A0A9J6QWY1</accession>
<proteinExistence type="predicted"/>
<dbReference type="AlphaFoldDB" id="A0A9J6QWY1"/>
<evidence type="ECO:0000313" key="2">
    <source>
        <dbReference type="EMBL" id="MCU7379998.1"/>
    </source>
</evidence>
<evidence type="ECO:0000259" key="1">
    <source>
        <dbReference type="Pfam" id="PF02481"/>
    </source>
</evidence>
<feature type="domain" description="Smf/DprA SLOG" evidence="1">
    <location>
        <begin position="160"/>
        <end position="315"/>
    </location>
</feature>
<dbReference type="Gene3D" id="3.40.50.450">
    <property type="match status" value="1"/>
</dbReference>
<dbReference type="EMBL" id="JAOSHN010000007">
    <property type="protein sequence ID" value="MCU7379998.1"/>
    <property type="molecule type" value="Genomic_DNA"/>
</dbReference>
<dbReference type="InterPro" id="IPR057666">
    <property type="entry name" value="DrpA_SLOG"/>
</dbReference>
<gene>
    <name evidence="2" type="ORF">OBO34_16785</name>
</gene>
<keyword evidence="3" id="KW-1185">Reference proteome</keyword>
<dbReference type="Proteomes" id="UP001065549">
    <property type="component" value="Unassembled WGS sequence"/>
</dbReference>
<reference evidence="2" key="1">
    <citation type="submission" date="2022-09" db="EMBL/GenBank/DDBJ databases">
        <title>Culturomic study of gut microbiota in children with autism spectrum disorder.</title>
        <authorList>
            <person name="Efimov B.A."/>
            <person name="Chaplin A.V."/>
            <person name="Sokolova S.R."/>
            <person name="Pikina A.P."/>
            <person name="Korzhanova M."/>
            <person name="Belova V."/>
            <person name="Korostin D."/>
        </authorList>
    </citation>
    <scope>NUCLEOTIDE SEQUENCE</scope>
    <source>
        <strain evidence="2">ASD5510</strain>
    </source>
</reference>